<evidence type="ECO:0000313" key="3">
    <source>
        <dbReference type="Proteomes" id="UP000419144"/>
    </source>
</evidence>
<dbReference type="VEuPathDB" id="TriTrypDB:LtaPh_2104600"/>
<accession>A0A640KEY7</accession>
<sequence length="230" mass="25791">MKAILQMGPAQFIIEGATFHLLCENIQQTLVAMRRLQECNMILKLHVERLEARLVEDAHRLRAAGVALPKALPNDGGDDDDDSTVESSLPFRVGDAWRSAWQRRVYVNPAAPMQHYECSTTGQQQPVVHRRPLFIFSAASFDVAETVVQRLHARLLEQRLLLDEIELQALCSGSDDCSASDASTRVLPLPVMELDTYSCTSTNVMPEYGAARNHRRSPTPRVGTSAYRRY</sequence>
<dbReference type="EMBL" id="BLBS01000026">
    <property type="protein sequence ID" value="GET88280.1"/>
    <property type="molecule type" value="Genomic_DNA"/>
</dbReference>
<dbReference type="Proteomes" id="UP000419144">
    <property type="component" value="Unassembled WGS sequence"/>
</dbReference>
<feature type="region of interest" description="Disordered" evidence="1">
    <location>
        <begin position="211"/>
        <end position="230"/>
    </location>
</feature>
<gene>
    <name evidence="2" type="ORF">LtaPh_2104600</name>
</gene>
<reference evidence="2" key="1">
    <citation type="submission" date="2019-11" db="EMBL/GenBank/DDBJ databases">
        <title>Leishmania tarentolae CDS.</title>
        <authorList>
            <person name="Goto Y."/>
            <person name="Yamagishi J."/>
        </authorList>
    </citation>
    <scope>NUCLEOTIDE SEQUENCE [LARGE SCALE GENOMIC DNA]</scope>
    <source>
        <strain evidence="2">Parrot Tar II</strain>
    </source>
</reference>
<keyword evidence="3" id="KW-1185">Reference proteome</keyword>
<evidence type="ECO:0000256" key="1">
    <source>
        <dbReference type="SAM" id="MobiDB-lite"/>
    </source>
</evidence>
<organism evidence="2 3">
    <name type="scientific">Leishmania tarentolae</name>
    <name type="common">Sauroleishmania tarentolae</name>
    <dbReference type="NCBI Taxonomy" id="5689"/>
    <lineage>
        <taxon>Eukaryota</taxon>
        <taxon>Discoba</taxon>
        <taxon>Euglenozoa</taxon>
        <taxon>Kinetoplastea</taxon>
        <taxon>Metakinetoplastina</taxon>
        <taxon>Trypanosomatida</taxon>
        <taxon>Trypanosomatidae</taxon>
        <taxon>Leishmaniinae</taxon>
        <taxon>Leishmania</taxon>
        <taxon>lizard Leishmania</taxon>
    </lineage>
</organism>
<protein>
    <submittedName>
        <fullName evidence="2">Uncharacterized protein</fullName>
    </submittedName>
</protein>
<dbReference type="AlphaFoldDB" id="A0A640KEY7"/>
<proteinExistence type="predicted"/>
<evidence type="ECO:0000313" key="2">
    <source>
        <dbReference type="EMBL" id="GET88280.1"/>
    </source>
</evidence>
<comment type="caution">
    <text evidence="2">The sequence shown here is derived from an EMBL/GenBank/DDBJ whole genome shotgun (WGS) entry which is preliminary data.</text>
</comment>
<name>A0A640KEY7_LEITA</name>
<dbReference type="OrthoDB" id="264635at2759"/>